<evidence type="ECO:0000313" key="1">
    <source>
        <dbReference type="EMBL" id="KFM18973.1"/>
    </source>
</evidence>
<gene>
    <name evidence="1" type="ORF">AAA799P11_00825</name>
</gene>
<reference evidence="1 2" key="1">
    <citation type="submission" date="2014-06" db="EMBL/GenBank/DDBJ databases">
        <authorList>
            <person name="Ngugi D.K."/>
            <person name="Blom J."/>
            <person name="Alam I."/>
            <person name="Rashid M."/>
            <person name="Baalawi W."/>
            <person name="Zhang G."/>
            <person name="Hikmawan T."/>
            <person name="Guan Y."/>
            <person name="Antunes A."/>
            <person name="Siam R."/>
            <person name="El-Dorry H."/>
            <person name="Bajic V."/>
            <person name="Stingl U."/>
        </authorList>
    </citation>
    <scope>NUCLEOTIDE SEQUENCE [LARGE SCALE GENOMIC DNA]</scope>
    <source>
        <strain evidence="1">SCGC AAA799-P11</strain>
    </source>
</reference>
<evidence type="ECO:0000313" key="2">
    <source>
        <dbReference type="Proteomes" id="UP000029387"/>
    </source>
</evidence>
<sequence>MRTVVFGIFLVSLIIQSFANTVFSETQENHLTLSSHEITKTEYSTEVKKLTVTGYISNYERGEIVHLLNVFPSGEITKLNTTGTDDGNFFTIIHINKSFDAGEYTLILEYDGKQIASTTYVIK</sequence>
<accession>A0A087RZR9</accession>
<proteinExistence type="predicted"/>
<name>A0A087RZR9_9ARCH</name>
<keyword evidence="1" id="KW-0645">Protease</keyword>
<keyword evidence="1" id="KW-0378">Hydrolase</keyword>
<organism evidence="1 2">
    <name type="scientific">Marine Group I thaumarchaeote SCGC AAA799-P11</name>
    <dbReference type="NCBI Taxonomy" id="1502295"/>
    <lineage>
        <taxon>Archaea</taxon>
        <taxon>Nitrososphaerota</taxon>
        <taxon>Marine Group I</taxon>
    </lineage>
</organism>
<keyword evidence="2" id="KW-1185">Reference proteome</keyword>
<dbReference type="EMBL" id="JOSZ01000010">
    <property type="protein sequence ID" value="KFM18973.1"/>
    <property type="molecule type" value="Genomic_DNA"/>
</dbReference>
<dbReference type="Proteomes" id="UP000029387">
    <property type="component" value="Unassembled WGS sequence"/>
</dbReference>
<dbReference type="GO" id="GO:0008233">
    <property type="term" value="F:peptidase activity"/>
    <property type="evidence" value="ECO:0007669"/>
    <property type="project" value="UniProtKB-KW"/>
</dbReference>
<protein>
    <submittedName>
        <fullName evidence="1">Secreted periplasmic Zn-dependent protease protein</fullName>
    </submittedName>
</protein>
<comment type="caution">
    <text evidence="1">The sequence shown here is derived from an EMBL/GenBank/DDBJ whole genome shotgun (WGS) entry which is preliminary data.</text>
</comment>
<dbReference type="AlphaFoldDB" id="A0A087RZR9"/>
<dbReference type="GO" id="GO:0006508">
    <property type="term" value="P:proteolysis"/>
    <property type="evidence" value="ECO:0007669"/>
    <property type="project" value="UniProtKB-KW"/>
</dbReference>